<evidence type="ECO:0000313" key="2">
    <source>
        <dbReference type="EMBL" id="MCC5468450.1"/>
    </source>
</evidence>
<dbReference type="RefSeq" id="WP_229537343.1">
    <property type="nucleotide sequence ID" value="NZ_JAJHJB010000068.1"/>
</dbReference>
<feature type="transmembrane region" description="Helical" evidence="1">
    <location>
        <begin position="16"/>
        <end position="34"/>
    </location>
</feature>
<gene>
    <name evidence="2" type="ORF">LMF89_24240</name>
</gene>
<keyword evidence="3" id="KW-1185">Reference proteome</keyword>
<sequence length="60" mass="7206">MERTEKLREKKKFRRAVYNLLVGVFVILWVSSAVYQWGLFFDYSSIIGAMIFTALWIKER</sequence>
<reference evidence="2" key="1">
    <citation type="submission" date="2021-11" db="EMBL/GenBank/DDBJ databases">
        <title>Description of a new species Pelosinus isolated from the bottom sediments of Lake Baikal.</title>
        <authorList>
            <person name="Zakharyuk A."/>
        </authorList>
    </citation>
    <scope>NUCLEOTIDE SEQUENCE</scope>
    <source>
        <strain evidence="2">Bkl1</strain>
    </source>
</reference>
<evidence type="ECO:0000313" key="3">
    <source>
        <dbReference type="Proteomes" id="UP001165492"/>
    </source>
</evidence>
<protein>
    <submittedName>
        <fullName evidence="2">Uncharacterized protein</fullName>
    </submittedName>
</protein>
<keyword evidence="1" id="KW-0472">Membrane</keyword>
<feature type="transmembrane region" description="Helical" evidence="1">
    <location>
        <begin position="40"/>
        <end position="57"/>
    </location>
</feature>
<evidence type="ECO:0000256" key="1">
    <source>
        <dbReference type="SAM" id="Phobius"/>
    </source>
</evidence>
<organism evidence="2 3">
    <name type="scientific">Pelosinus baikalensis</name>
    <dbReference type="NCBI Taxonomy" id="2892015"/>
    <lineage>
        <taxon>Bacteria</taxon>
        <taxon>Bacillati</taxon>
        <taxon>Bacillota</taxon>
        <taxon>Negativicutes</taxon>
        <taxon>Selenomonadales</taxon>
        <taxon>Sporomusaceae</taxon>
        <taxon>Pelosinus</taxon>
    </lineage>
</organism>
<dbReference type="Proteomes" id="UP001165492">
    <property type="component" value="Unassembled WGS sequence"/>
</dbReference>
<keyword evidence="1" id="KW-0812">Transmembrane</keyword>
<accession>A0ABS8HZ87</accession>
<proteinExistence type="predicted"/>
<comment type="caution">
    <text evidence="2">The sequence shown here is derived from an EMBL/GenBank/DDBJ whole genome shotgun (WGS) entry which is preliminary data.</text>
</comment>
<keyword evidence="1" id="KW-1133">Transmembrane helix</keyword>
<name>A0ABS8HZ87_9FIRM</name>
<dbReference type="EMBL" id="JAJHJB010000068">
    <property type="protein sequence ID" value="MCC5468450.1"/>
    <property type="molecule type" value="Genomic_DNA"/>
</dbReference>